<protein>
    <submittedName>
        <fullName evidence="1">Type IV secretion protein Rhs</fullName>
    </submittedName>
</protein>
<reference evidence="1 2" key="1">
    <citation type="journal article" date="2009" name="Mikrobiologiia">
        <title>[Phenanthren biodegradation and interaction of Pseudomonas putida BS3701 and Burkholderia sp.BS3702 in plant rhizosphere].</title>
        <authorList>
            <person name="Ovchinnikova A.A."/>
            <person name="Vetrova A.A."/>
            <person name="Filonov A.E."/>
            <person name="Boronin A.M."/>
        </authorList>
    </citation>
    <scope>NUCLEOTIDE SEQUENCE [LARGE SCALE GENOMIC DNA]</scope>
    <source>
        <strain evidence="1 2">BS3701</strain>
    </source>
</reference>
<name>A0A7D6A0P9_PSEPU</name>
<dbReference type="AlphaFoldDB" id="A0A7D6A0P9"/>
<evidence type="ECO:0000313" key="2">
    <source>
        <dbReference type="Proteomes" id="UP000510934"/>
    </source>
</evidence>
<accession>A0A7D6A0P9</accession>
<dbReference type="Proteomes" id="UP000510934">
    <property type="component" value="Chromosome"/>
</dbReference>
<dbReference type="RefSeq" id="WP_014756626.1">
    <property type="nucleotide sequence ID" value="NZ_CP059052.1"/>
</dbReference>
<sequence length="41" mass="4375">MINCNGDTVRSFSYADGLTVTHSDALGLGCHYRCQTQGGKP</sequence>
<gene>
    <name evidence="1" type="ORF">H0H12_13905</name>
</gene>
<dbReference type="EMBL" id="CP059052">
    <property type="protein sequence ID" value="QLJ16955.1"/>
    <property type="molecule type" value="Genomic_DNA"/>
</dbReference>
<organism evidence="1 2">
    <name type="scientific">Pseudomonas putida</name>
    <name type="common">Arthrobacter siderocapsulatus</name>
    <dbReference type="NCBI Taxonomy" id="303"/>
    <lineage>
        <taxon>Bacteria</taxon>
        <taxon>Pseudomonadati</taxon>
        <taxon>Pseudomonadota</taxon>
        <taxon>Gammaproteobacteria</taxon>
        <taxon>Pseudomonadales</taxon>
        <taxon>Pseudomonadaceae</taxon>
        <taxon>Pseudomonas</taxon>
    </lineage>
</organism>
<evidence type="ECO:0000313" key="1">
    <source>
        <dbReference type="EMBL" id="QLJ16955.1"/>
    </source>
</evidence>
<proteinExistence type="predicted"/>